<evidence type="ECO:0000313" key="2">
    <source>
        <dbReference type="EMBL" id="KRZ36961.1"/>
    </source>
</evidence>
<name>A0A0V1JPR3_TRIPS</name>
<evidence type="ECO:0000256" key="1">
    <source>
        <dbReference type="SAM" id="Phobius"/>
    </source>
</evidence>
<dbReference type="EMBL" id="JYDV01000065">
    <property type="protein sequence ID" value="KRZ36961.1"/>
    <property type="molecule type" value="Genomic_DNA"/>
</dbReference>
<organism evidence="2 3">
    <name type="scientific">Trichinella pseudospiralis</name>
    <name type="common">Parasitic roundworm</name>
    <dbReference type="NCBI Taxonomy" id="6337"/>
    <lineage>
        <taxon>Eukaryota</taxon>
        <taxon>Metazoa</taxon>
        <taxon>Ecdysozoa</taxon>
        <taxon>Nematoda</taxon>
        <taxon>Enoplea</taxon>
        <taxon>Dorylaimia</taxon>
        <taxon>Trichinellida</taxon>
        <taxon>Trichinellidae</taxon>
        <taxon>Trichinella</taxon>
    </lineage>
</organism>
<feature type="transmembrane region" description="Helical" evidence="1">
    <location>
        <begin position="36"/>
        <end position="56"/>
    </location>
</feature>
<sequence>MGDGGKEQVVVALTKPERCYCMKRRGMLRNSDHTSMVSGSWCSLIIVTSVGYRILISQRDRLNENSHNIKIVFKIRLTVSKEMSQSFRTEVLKLWVTTHWWVVSRSWMGQ</sequence>
<feature type="non-terminal residue" evidence="2">
    <location>
        <position position="110"/>
    </location>
</feature>
<keyword evidence="1" id="KW-0472">Membrane</keyword>
<keyword evidence="1" id="KW-1133">Transmembrane helix</keyword>
<gene>
    <name evidence="2" type="ORF">T4C_10374</name>
</gene>
<accession>A0A0V1JPR3</accession>
<proteinExistence type="predicted"/>
<reference evidence="2 3" key="1">
    <citation type="submission" date="2015-01" db="EMBL/GenBank/DDBJ databases">
        <title>Evolution of Trichinella species and genotypes.</title>
        <authorList>
            <person name="Korhonen P.K."/>
            <person name="Edoardo P."/>
            <person name="Giuseppe L.R."/>
            <person name="Gasser R.B."/>
        </authorList>
    </citation>
    <scope>NUCLEOTIDE SEQUENCE [LARGE SCALE GENOMIC DNA]</scope>
    <source>
        <strain evidence="2">ISS176</strain>
    </source>
</reference>
<evidence type="ECO:0000313" key="3">
    <source>
        <dbReference type="Proteomes" id="UP000054826"/>
    </source>
</evidence>
<comment type="caution">
    <text evidence="2">The sequence shown here is derived from an EMBL/GenBank/DDBJ whole genome shotgun (WGS) entry which is preliminary data.</text>
</comment>
<dbReference type="Proteomes" id="UP000054826">
    <property type="component" value="Unassembled WGS sequence"/>
</dbReference>
<keyword evidence="1" id="KW-0812">Transmembrane</keyword>
<dbReference type="AlphaFoldDB" id="A0A0V1JPR3"/>
<protein>
    <submittedName>
        <fullName evidence="2">Uncharacterized protein</fullName>
    </submittedName>
</protein>